<comment type="caution">
    <text evidence="3">The sequence shown here is derived from an EMBL/GenBank/DDBJ whole genome shotgun (WGS) entry which is preliminary data.</text>
</comment>
<evidence type="ECO:0000256" key="1">
    <source>
        <dbReference type="PROSITE-ProRule" id="PRU00169"/>
    </source>
</evidence>
<dbReference type="InterPro" id="IPR058245">
    <property type="entry name" value="NreC/VraR/RcsB-like_REC"/>
</dbReference>
<dbReference type="InterPro" id="IPR051271">
    <property type="entry name" value="2C-system_Tx_regulators"/>
</dbReference>
<reference evidence="3 4" key="1">
    <citation type="submission" date="2020-08" db="EMBL/GenBank/DDBJ databases">
        <title>Novel species isolated from subtropical streams in China.</title>
        <authorList>
            <person name="Lu H."/>
        </authorList>
    </citation>
    <scope>NUCLEOTIDE SEQUENCE [LARGE SCALE GENOMIC DNA]</scope>
    <source>
        <strain evidence="3 4">FT31W</strain>
    </source>
</reference>
<dbReference type="InterPro" id="IPR001789">
    <property type="entry name" value="Sig_transdc_resp-reg_receiver"/>
</dbReference>
<gene>
    <name evidence="3" type="ORF">H8K27_07795</name>
</gene>
<keyword evidence="1" id="KW-0597">Phosphoprotein</keyword>
<protein>
    <submittedName>
        <fullName evidence="3">Response regulator transcription factor</fullName>
    </submittedName>
</protein>
<dbReference type="PROSITE" id="PS50110">
    <property type="entry name" value="RESPONSE_REGULATORY"/>
    <property type="match status" value="1"/>
</dbReference>
<organism evidence="3 4">
    <name type="scientific">Undibacterium griseum</name>
    <dbReference type="NCBI Taxonomy" id="2762295"/>
    <lineage>
        <taxon>Bacteria</taxon>
        <taxon>Pseudomonadati</taxon>
        <taxon>Pseudomonadota</taxon>
        <taxon>Betaproteobacteria</taxon>
        <taxon>Burkholderiales</taxon>
        <taxon>Oxalobacteraceae</taxon>
        <taxon>Undibacterium</taxon>
    </lineage>
</organism>
<keyword evidence="4" id="KW-1185">Reference proteome</keyword>
<dbReference type="EMBL" id="JACOGC010000002">
    <property type="protein sequence ID" value="MBC3885026.1"/>
    <property type="molecule type" value="Genomic_DNA"/>
</dbReference>
<dbReference type="InterPro" id="IPR011006">
    <property type="entry name" value="CheY-like_superfamily"/>
</dbReference>
<dbReference type="Proteomes" id="UP000613113">
    <property type="component" value="Unassembled WGS sequence"/>
</dbReference>
<dbReference type="Pfam" id="PF00072">
    <property type="entry name" value="Response_reg"/>
    <property type="match status" value="1"/>
</dbReference>
<dbReference type="SMART" id="SM00448">
    <property type="entry name" value="REC"/>
    <property type="match status" value="1"/>
</dbReference>
<accession>A0ABR6YMA0</accession>
<evidence type="ECO:0000259" key="2">
    <source>
        <dbReference type="PROSITE" id="PS50110"/>
    </source>
</evidence>
<feature type="domain" description="Response regulatory" evidence="2">
    <location>
        <begin position="2"/>
        <end position="118"/>
    </location>
</feature>
<sequence length="127" mass="14274">MNLYIVEDSVLIQNRLIRFVEEIPGMHVVGVSGDVDSAYNGVINSKTDAIILDLQLGTGNGLQLLKEIKQHKPEIKIVILTNHSTEDNRLHALRAGADDFLDKSTDFEQIQNILHSWQQPLAPHRIN</sequence>
<dbReference type="PANTHER" id="PTHR45526:SF1">
    <property type="entry name" value="TRANSCRIPTIONAL REGULATORY PROTEIN DCUR-RELATED"/>
    <property type="match status" value="1"/>
</dbReference>
<dbReference type="PANTHER" id="PTHR45526">
    <property type="entry name" value="TRANSCRIPTIONAL REGULATORY PROTEIN DPIA"/>
    <property type="match status" value="1"/>
</dbReference>
<proteinExistence type="predicted"/>
<dbReference type="CDD" id="cd17535">
    <property type="entry name" value="REC_NarL-like"/>
    <property type="match status" value="1"/>
</dbReference>
<dbReference type="Gene3D" id="3.40.50.2300">
    <property type="match status" value="1"/>
</dbReference>
<name>A0ABR6YMA0_9BURK</name>
<feature type="modified residue" description="4-aspartylphosphate" evidence="1">
    <location>
        <position position="53"/>
    </location>
</feature>
<dbReference type="SUPFAM" id="SSF52172">
    <property type="entry name" value="CheY-like"/>
    <property type="match status" value="1"/>
</dbReference>
<evidence type="ECO:0000313" key="3">
    <source>
        <dbReference type="EMBL" id="MBC3885026.1"/>
    </source>
</evidence>
<evidence type="ECO:0000313" key="4">
    <source>
        <dbReference type="Proteomes" id="UP000613113"/>
    </source>
</evidence>
<dbReference type="RefSeq" id="WP_186862573.1">
    <property type="nucleotide sequence ID" value="NZ_JACOGC010000002.1"/>
</dbReference>